<dbReference type="EMBL" id="VUMG01000001">
    <property type="protein sequence ID" value="MSS44751.1"/>
    <property type="molecule type" value="Genomic_DNA"/>
</dbReference>
<feature type="compositionally biased region" description="Acidic residues" evidence="1">
    <location>
        <begin position="40"/>
        <end position="50"/>
    </location>
</feature>
<feature type="region of interest" description="Disordered" evidence="1">
    <location>
        <begin position="40"/>
        <end position="63"/>
    </location>
</feature>
<evidence type="ECO:0000313" key="3">
    <source>
        <dbReference type="Proteomes" id="UP000466104"/>
    </source>
</evidence>
<proteinExistence type="predicted"/>
<sequence length="63" mass="7152">MNKPLLASLTVLASVIAVTSLIRSVRRDWIDEVWRFGMEGIDEGPDDEQSGGDQARHHREPHR</sequence>
<evidence type="ECO:0000313" key="2">
    <source>
        <dbReference type="EMBL" id="MSS44751.1"/>
    </source>
</evidence>
<name>A0A7K0J482_9ACTN</name>
<reference evidence="2 3" key="1">
    <citation type="submission" date="2019-08" db="EMBL/GenBank/DDBJ databases">
        <title>In-depth cultivation of the pig gut microbiome towards novel bacterial diversity and tailored functional studies.</title>
        <authorList>
            <person name="Wylensek D."/>
            <person name="Hitch T.C.A."/>
            <person name="Clavel T."/>
        </authorList>
    </citation>
    <scope>NUCLEOTIDE SEQUENCE [LARGE SCALE GENOMIC DNA]</scope>
    <source>
        <strain evidence="2 3">WCA-380-WT-3A</strain>
    </source>
</reference>
<dbReference type="RefSeq" id="WP_154561313.1">
    <property type="nucleotide sequence ID" value="NZ_VUMG01000001.1"/>
</dbReference>
<accession>A0A7K0J482</accession>
<dbReference type="Proteomes" id="UP000466104">
    <property type="component" value="Unassembled WGS sequence"/>
</dbReference>
<dbReference type="AlphaFoldDB" id="A0A7K0J482"/>
<gene>
    <name evidence="2" type="ORF">FYJ43_01475</name>
</gene>
<organism evidence="2 3">
    <name type="scientific">Cutibacterium porci</name>
    <dbReference type="NCBI Taxonomy" id="2605781"/>
    <lineage>
        <taxon>Bacteria</taxon>
        <taxon>Bacillati</taxon>
        <taxon>Actinomycetota</taxon>
        <taxon>Actinomycetes</taxon>
        <taxon>Propionibacteriales</taxon>
        <taxon>Propionibacteriaceae</taxon>
        <taxon>Cutibacterium</taxon>
    </lineage>
</organism>
<keyword evidence="3" id="KW-1185">Reference proteome</keyword>
<comment type="caution">
    <text evidence="2">The sequence shown here is derived from an EMBL/GenBank/DDBJ whole genome shotgun (WGS) entry which is preliminary data.</text>
</comment>
<protein>
    <submittedName>
        <fullName evidence="2">Uncharacterized protein</fullName>
    </submittedName>
</protein>
<evidence type="ECO:0000256" key="1">
    <source>
        <dbReference type="SAM" id="MobiDB-lite"/>
    </source>
</evidence>